<dbReference type="PANTHER" id="PTHR18896:SF76">
    <property type="entry name" value="PHOSPHOLIPASE"/>
    <property type="match status" value="1"/>
</dbReference>
<dbReference type="STRING" id="914234.M2Q171"/>
<evidence type="ECO:0000259" key="11">
    <source>
        <dbReference type="PROSITE" id="PS50035"/>
    </source>
</evidence>
<dbReference type="InterPro" id="IPR025202">
    <property type="entry name" value="PLD-like_dom"/>
</dbReference>
<evidence type="ECO:0000256" key="5">
    <source>
        <dbReference type="ARBA" id="ARBA00022801"/>
    </source>
</evidence>
<feature type="domain" description="PLD phosphodiesterase" evidence="11">
    <location>
        <begin position="209"/>
        <end position="236"/>
    </location>
</feature>
<keyword evidence="13" id="KW-1185">Reference proteome</keyword>
<evidence type="ECO:0000313" key="12">
    <source>
        <dbReference type="EMBL" id="EMD30558.1"/>
    </source>
</evidence>
<dbReference type="SUPFAM" id="SSF56024">
    <property type="entry name" value="Phospholipase D/nuclease"/>
    <property type="match status" value="1"/>
</dbReference>
<comment type="catalytic activity">
    <reaction evidence="1">
        <text>a 1,2-diacyl-sn-glycero-3-phosphocholine + H2O = a 1,2-diacyl-sn-glycero-3-phosphate + choline + H(+)</text>
        <dbReference type="Rhea" id="RHEA:14445"/>
        <dbReference type="ChEBI" id="CHEBI:15354"/>
        <dbReference type="ChEBI" id="CHEBI:15377"/>
        <dbReference type="ChEBI" id="CHEBI:15378"/>
        <dbReference type="ChEBI" id="CHEBI:57643"/>
        <dbReference type="ChEBI" id="CHEBI:58608"/>
        <dbReference type="EC" id="3.1.4.4"/>
    </reaction>
</comment>
<evidence type="ECO:0000256" key="9">
    <source>
        <dbReference type="ARBA" id="ARBA00074658"/>
    </source>
</evidence>
<evidence type="ECO:0000256" key="3">
    <source>
        <dbReference type="ARBA" id="ARBA00012027"/>
    </source>
</evidence>
<reference evidence="12 13" key="1">
    <citation type="journal article" date="2012" name="Proc. Natl. Acad. Sci. U.S.A.">
        <title>Comparative genomics of Ceriporiopsis subvermispora and Phanerochaete chrysosporium provide insight into selective ligninolysis.</title>
        <authorList>
            <person name="Fernandez-Fueyo E."/>
            <person name="Ruiz-Duenas F.J."/>
            <person name="Ferreira P."/>
            <person name="Floudas D."/>
            <person name="Hibbett D.S."/>
            <person name="Canessa P."/>
            <person name="Larrondo L.F."/>
            <person name="James T.Y."/>
            <person name="Seelenfreund D."/>
            <person name="Lobos S."/>
            <person name="Polanco R."/>
            <person name="Tello M."/>
            <person name="Honda Y."/>
            <person name="Watanabe T."/>
            <person name="Watanabe T."/>
            <person name="Ryu J.S."/>
            <person name="Kubicek C.P."/>
            <person name="Schmoll M."/>
            <person name="Gaskell J."/>
            <person name="Hammel K.E."/>
            <person name="St John F.J."/>
            <person name="Vanden Wymelenberg A."/>
            <person name="Sabat G."/>
            <person name="Splinter BonDurant S."/>
            <person name="Syed K."/>
            <person name="Yadav J.S."/>
            <person name="Doddapaneni H."/>
            <person name="Subramanian V."/>
            <person name="Lavin J.L."/>
            <person name="Oguiza J.A."/>
            <person name="Perez G."/>
            <person name="Pisabarro A.G."/>
            <person name="Ramirez L."/>
            <person name="Santoyo F."/>
            <person name="Master E."/>
            <person name="Coutinho P.M."/>
            <person name="Henrissat B."/>
            <person name="Lombard V."/>
            <person name="Magnuson J.K."/>
            <person name="Kuees U."/>
            <person name="Hori C."/>
            <person name="Igarashi K."/>
            <person name="Samejima M."/>
            <person name="Held B.W."/>
            <person name="Barry K.W."/>
            <person name="LaButti K.M."/>
            <person name="Lapidus A."/>
            <person name="Lindquist E.A."/>
            <person name="Lucas S.M."/>
            <person name="Riley R."/>
            <person name="Salamov A.A."/>
            <person name="Hoffmeister D."/>
            <person name="Schwenk D."/>
            <person name="Hadar Y."/>
            <person name="Yarden O."/>
            <person name="de Vries R.P."/>
            <person name="Wiebenga A."/>
            <person name="Stenlid J."/>
            <person name="Eastwood D."/>
            <person name="Grigoriev I.V."/>
            <person name="Berka R.M."/>
            <person name="Blanchette R.A."/>
            <person name="Kersten P."/>
            <person name="Martinez A.T."/>
            <person name="Vicuna R."/>
            <person name="Cullen D."/>
        </authorList>
    </citation>
    <scope>NUCLEOTIDE SEQUENCE [LARGE SCALE GENOMIC DNA]</scope>
    <source>
        <strain evidence="12 13">B</strain>
    </source>
</reference>
<dbReference type="CDD" id="cd09141">
    <property type="entry name" value="PLDc_vPLD1_2_yPLD_like_2"/>
    <property type="match status" value="1"/>
</dbReference>
<dbReference type="Gene3D" id="3.30.870.10">
    <property type="entry name" value="Endonuclease Chain A"/>
    <property type="match status" value="1"/>
</dbReference>
<keyword evidence="5" id="KW-0378">Hydrolase</keyword>
<name>M2Q171_CERS8</name>
<dbReference type="GO" id="GO:0004630">
    <property type="term" value="F:phospholipase D activity"/>
    <property type="evidence" value="ECO:0007669"/>
    <property type="project" value="UniProtKB-EC"/>
</dbReference>
<dbReference type="PROSITE" id="PS50035">
    <property type="entry name" value="PLD"/>
    <property type="match status" value="1"/>
</dbReference>
<dbReference type="GO" id="GO:0009395">
    <property type="term" value="P:phospholipid catabolic process"/>
    <property type="evidence" value="ECO:0007669"/>
    <property type="project" value="TreeGrafter"/>
</dbReference>
<evidence type="ECO:0000256" key="10">
    <source>
        <dbReference type="ARBA" id="ARBA00079280"/>
    </source>
</evidence>
<dbReference type="EMBL" id="KB446007">
    <property type="protein sequence ID" value="EMD30558.1"/>
    <property type="molecule type" value="Genomic_DNA"/>
</dbReference>
<dbReference type="Proteomes" id="UP000016930">
    <property type="component" value="Unassembled WGS sequence"/>
</dbReference>
<comment type="similarity">
    <text evidence="2">Belongs to the phospholipase D family.</text>
</comment>
<dbReference type="HOGENOM" id="CLU_999455_0_0_1"/>
<accession>M2Q171</accession>
<evidence type="ECO:0000256" key="7">
    <source>
        <dbReference type="ARBA" id="ARBA00023098"/>
    </source>
</evidence>
<feature type="non-terminal residue" evidence="12">
    <location>
        <position position="1"/>
    </location>
</feature>
<protein>
    <recommendedName>
        <fullName evidence="9">Phospholipase D1</fullName>
        <ecNumber evidence="3">3.1.4.4</ecNumber>
    </recommendedName>
    <alternativeName>
        <fullName evidence="8">Choline phosphatase 1</fullName>
    </alternativeName>
    <alternativeName>
        <fullName evidence="10">Phosphatidylcholine-hydrolyzing phospholipase D1</fullName>
    </alternativeName>
</protein>
<evidence type="ECO:0000256" key="1">
    <source>
        <dbReference type="ARBA" id="ARBA00000798"/>
    </source>
</evidence>
<dbReference type="AlphaFoldDB" id="M2Q171"/>
<dbReference type="SMART" id="SM00155">
    <property type="entry name" value="PLDc"/>
    <property type="match status" value="1"/>
</dbReference>
<evidence type="ECO:0000256" key="6">
    <source>
        <dbReference type="ARBA" id="ARBA00022963"/>
    </source>
</evidence>
<organism evidence="12 13">
    <name type="scientific">Ceriporiopsis subvermispora (strain B)</name>
    <name type="common">White-rot fungus</name>
    <name type="synonym">Gelatoporia subvermispora</name>
    <dbReference type="NCBI Taxonomy" id="914234"/>
    <lineage>
        <taxon>Eukaryota</taxon>
        <taxon>Fungi</taxon>
        <taxon>Dikarya</taxon>
        <taxon>Basidiomycota</taxon>
        <taxon>Agaricomycotina</taxon>
        <taxon>Agaricomycetes</taxon>
        <taxon>Polyporales</taxon>
        <taxon>Gelatoporiaceae</taxon>
        <taxon>Gelatoporia</taxon>
    </lineage>
</organism>
<dbReference type="Pfam" id="PF13091">
    <property type="entry name" value="PLDc_2"/>
    <property type="match status" value="1"/>
</dbReference>
<proteinExistence type="inferred from homology"/>
<dbReference type="OrthoDB" id="14911at2759"/>
<evidence type="ECO:0000256" key="2">
    <source>
        <dbReference type="ARBA" id="ARBA00008664"/>
    </source>
</evidence>
<keyword evidence="4" id="KW-0677">Repeat</keyword>
<evidence type="ECO:0000256" key="4">
    <source>
        <dbReference type="ARBA" id="ARBA00022737"/>
    </source>
</evidence>
<gene>
    <name evidence="12" type="ORF">CERSUDRAFT_61048</name>
</gene>
<dbReference type="InterPro" id="IPR015679">
    <property type="entry name" value="PLipase_D_fam"/>
</dbReference>
<dbReference type="EC" id="3.1.4.4" evidence="3"/>
<sequence>VSMQVVGQPARDLARHFVQRWNYMLRIKNRTRTMPFLLPPPEFKPNELADMGLTGTCEPQICRSTGPWSMGPPERIEYSIQNAHLKAIQMPEHFVYIENQFFITSRVVIKVENRIGDAIVHRIIRAHHEHTPWKCCIVIPLLPGFSFPADHSNASAIRIIMEYQARTLFRGPNSIFARLRKEGIDPDDYIAVFSLRNWAKLRGDVLTTEQVYIHGKVCIVDGRLAIIGSANINERSQRGDRDSEIAAIVRDTDMIDRYVFSCSSLPPAYLPQHNGRTAI</sequence>
<evidence type="ECO:0000313" key="13">
    <source>
        <dbReference type="Proteomes" id="UP000016930"/>
    </source>
</evidence>
<keyword evidence="6" id="KW-0442">Lipid degradation</keyword>
<dbReference type="InterPro" id="IPR001736">
    <property type="entry name" value="PLipase_D/transphosphatidylase"/>
</dbReference>
<evidence type="ECO:0000256" key="8">
    <source>
        <dbReference type="ARBA" id="ARBA00042228"/>
    </source>
</evidence>
<dbReference type="FunFam" id="3.30.870.10:FF:000011">
    <property type="entry name" value="Phospholipase"/>
    <property type="match status" value="1"/>
</dbReference>
<dbReference type="PANTHER" id="PTHR18896">
    <property type="entry name" value="PHOSPHOLIPASE D"/>
    <property type="match status" value="1"/>
</dbReference>
<keyword evidence="7" id="KW-0443">Lipid metabolism</keyword>